<dbReference type="KEGG" id="dpx:DAPPUDRAFT_344175"/>
<dbReference type="HOGENOM" id="CLU_3074637_0_0_1"/>
<sequence>MMRAADRRAVGQQAQVCRAAQRLIVHRVGGEPPADELPGPARREVLDLTARPQ</sequence>
<protein>
    <submittedName>
        <fullName evidence="1">Uncharacterized protein</fullName>
    </submittedName>
</protein>
<reference evidence="1 2" key="1">
    <citation type="journal article" date="2011" name="Science">
        <title>The ecoresponsive genome of Daphnia pulex.</title>
        <authorList>
            <person name="Colbourne J.K."/>
            <person name="Pfrender M.E."/>
            <person name="Gilbert D."/>
            <person name="Thomas W.K."/>
            <person name="Tucker A."/>
            <person name="Oakley T.H."/>
            <person name="Tokishita S."/>
            <person name="Aerts A."/>
            <person name="Arnold G.J."/>
            <person name="Basu M.K."/>
            <person name="Bauer D.J."/>
            <person name="Caceres C.E."/>
            <person name="Carmel L."/>
            <person name="Casola C."/>
            <person name="Choi J.H."/>
            <person name="Detter J.C."/>
            <person name="Dong Q."/>
            <person name="Dusheyko S."/>
            <person name="Eads B.D."/>
            <person name="Frohlich T."/>
            <person name="Geiler-Samerotte K.A."/>
            <person name="Gerlach D."/>
            <person name="Hatcher P."/>
            <person name="Jogdeo S."/>
            <person name="Krijgsveld J."/>
            <person name="Kriventseva E.V."/>
            <person name="Kultz D."/>
            <person name="Laforsch C."/>
            <person name="Lindquist E."/>
            <person name="Lopez J."/>
            <person name="Manak J.R."/>
            <person name="Muller J."/>
            <person name="Pangilinan J."/>
            <person name="Patwardhan R.P."/>
            <person name="Pitluck S."/>
            <person name="Pritham E.J."/>
            <person name="Rechtsteiner A."/>
            <person name="Rho M."/>
            <person name="Rogozin I.B."/>
            <person name="Sakarya O."/>
            <person name="Salamov A."/>
            <person name="Schaack S."/>
            <person name="Shapiro H."/>
            <person name="Shiga Y."/>
            <person name="Skalitzky C."/>
            <person name="Smith Z."/>
            <person name="Souvorov A."/>
            <person name="Sung W."/>
            <person name="Tang Z."/>
            <person name="Tsuchiya D."/>
            <person name="Tu H."/>
            <person name="Vos H."/>
            <person name="Wang M."/>
            <person name="Wolf Y.I."/>
            <person name="Yamagata H."/>
            <person name="Yamada T."/>
            <person name="Ye Y."/>
            <person name="Shaw J.R."/>
            <person name="Andrews J."/>
            <person name="Crease T.J."/>
            <person name="Tang H."/>
            <person name="Lucas S.M."/>
            <person name="Robertson H.M."/>
            <person name="Bork P."/>
            <person name="Koonin E.V."/>
            <person name="Zdobnov E.M."/>
            <person name="Grigoriev I.V."/>
            <person name="Lynch M."/>
            <person name="Boore J.L."/>
        </authorList>
    </citation>
    <scope>NUCLEOTIDE SEQUENCE [LARGE SCALE GENOMIC DNA]</scope>
</reference>
<dbReference type="InParanoid" id="E9I6T8"/>
<evidence type="ECO:0000313" key="1">
    <source>
        <dbReference type="EMBL" id="EFX60292.1"/>
    </source>
</evidence>
<evidence type="ECO:0000313" key="2">
    <source>
        <dbReference type="Proteomes" id="UP000000305"/>
    </source>
</evidence>
<keyword evidence="2" id="KW-1185">Reference proteome</keyword>
<dbReference type="Proteomes" id="UP000000305">
    <property type="component" value="Unassembled WGS sequence"/>
</dbReference>
<name>E9I6T8_DAPPU</name>
<dbReference type="EMBL" id="GL736699">
    <property type="protein sequence ID" value="EFX60292.1"/>
    <property type="molecule type" value="Genomic_DNA"/>
</dbReference>
<feature type="non-terminal residue" evidence="1">
    <location>
        <position position="53"/>
    </location>
</feature>
<accession>E9I6T8</accession>
<dbReference type="AlphaFoldDB" id="E9I6T8"/>
<proteinExistence type="predicted"/>
<organism evidence="1 2">
    <name type="scientific">Daphnia pulex</name>
    <name type="common">Water flea</name>
    <dbReference type="NCBI Taxonomy" id="6669"/>
    <lineage>
        <taxon>Eukaryota</taxon>
        <taxon>Metazoa</taxon>
        <taxon>Ecdysozoa</taxon>
        <taxon>Arthropoda</taxon>
        <taxon>Crustacea</taxon>
        <taxon>Branchiopoda</taxon>
        <taxon>Diplostraca</taxon>
        <taxon>Cladocera</taxon>
        <taxon>Anomopoda</taxon>
        <taxon>Daphniidae</taxon>
        <taxon>Daphnia</taxon>
    </lineage>
</organism>
<gene>
    <name evidence="1" type="ORF">DAPPUDRAFT_344175</name>
</gene>